<dbReference type="Proteomes" id="UP000887159">
    <property type="component" value="Unassembled WGS sequence"/>
</dbReference>
<name>A0A8X6SP24_TRICX</name>
<proteinExistence type="predicted"/>
<dbReference type="EMBL" id="BMAU01021343">
    <property type="protein sequence ID" value="GFY17264.1"/>
    <property type="molecule type" value="Genomic_DNA"/>
</dbReference>
<comment type="caution">
    <text evidence="1">The sequence shown here is derived from an EMBL/GenBank/DDBJ whole genome shotgun (WGS) entry which is preliminary data.</text>
</comment>
<gene>
    <name evidence="1" type="primary">NCL1_41912</name>
    <name evidence="1" type="ORF">TNCV_1090381</name>
</gene>
<organism evidence="1 2">
    <name type="scientific">Trichonephila clavipes</name>
    <name type="common">Golden silk orbweaver</name>
    <name type="synonym">Nephila clavipes</name>
    <dbReference type="NCBI Taxonomy" id="2585209"/>
    <lineage>
        <taxon>Eukaryota</taxon>
        <taxon>Metazoa</taxon>
        <taxon>Ecdysozoa</taxon>
        <taxon>Arthropoda</taxon>
        <taxon>Chelicerata</taxon>
        <taxon>Arachnida</taxon>
        <taxon>Araneae</taxon>
        <taxon>Araneomorphae</taxon>
        <taxon>Entelegynae</taxon>
        <taxon>Araneoidea</taxon>
        <taxon>Nephilidae</taxon>
        <taxon>Trichonephila</taxon>
    </lineage>
</organism>
<evidence type="ECO:0000313" key="2">
    <source>
        <dbReference type="Proteomes" id="UP000887159"/>
    </source>
</evidence>
<dbReference type="AlphaFoldDB" id="A0A8X6SP24"/>
<reference evidence="1" key="1">
    <citation type="submission" date="2020-08" db="EMBL/GenBank/DDBJ databases">
        <title>Multicomponent nature underlies the extraordinary mechanical properties of spider dragline silk.</title>
        <authorList>
            <person name="Kono N."/>
            <person name="Nakamura H."/>
            <person name="Mori M."/>
            <person name="Yoshida Y."/>
            <person name="Ohtoshi R."/>
            <person name="Malay A.D."/>
            <person name="Moran D.A.P."/>
            <person name="Tomita M."/>
            <person name="Numata K."/>
            <person name="Arakawa K."/>
        </authorList>
    </citation>
    <scope>NUCLEOTIDE SEQUENCE</scope>
</reference>
<evidence type="ECO:0000313" key="1">
    <source>
        <dbReference type="EMBL" id="GFY17264.1"/>
    </source>
</evidence>
<protein>
    <submittedName>
        <fullName evidence="1">RNase H domain-containing protein</fullName>
    </submittedName>
</protein>
<keyword evidence="2" id="KW-1185">Reference proteome</keyword>
<sequence>MKRVILHHISQLWQESWSQQLDNKLHSVKPVIVAWPVMPMRRTDVKLTRLRIGHTRFTHRHLLLGEDAPERPSCKWRVSLRGQRPTVPNSIYATLEPQMHEQMFWSGGQSEARPTVFNWSGGQSEARSTVFKSPSKLGTHLSTHCIRDERQSQPCRARE</sequence>
<accession>A0A8X6SP24</accession>